<proteinExistence type="predicted"/>
<evidence type="ECO:0000256" key="1">
    <source>
        <dbReference type="SAM" id="MobiDB-lite"/>
    </source>
</evidence>
<name>A0AAD7B8H5_9AGAR</name>
<comment type="caution">
    <text evidence="2">The sequence shown here is derived from an EMBL/GenBank/DDBJ whole genome shotgun (WGS) entry which is preliminary data.</text>
</comment>
<dbReference type="EMBL" id="JARKIF010000027">
    <property type="protein sequence ID" value="KAJ7614017.1"/>
    <property type="molecule type" value="Genomic_DNA"/>
</dbReference>
<gene>
    <name evidence="2" type="ORF">FB45DRAFT_1110972</name>
</gene>
<evidence type="ECO:0000313" key="2">
    <source>
        <dbReference type="EMBL" id="KAJ7614017.1"/>
    </source>
</evidence>
<protein>
    <submittedName>
        <fullName evidence="2">Uncharacterized protein</fullName>
    </submittedName>
</protein>
<feature type="region of interest" description="Disordered" evidence="1">
    <location>
        <begin position="84"/>
        <end position="107"/>
    </location>
</feature>
<organism evidence="2 3">
    <name type="scientific">Roridomyces roridus</name>
    <dbReference type="NCBI Taxonomy" id="1738132"/>
    <lineage>
        <taxon>Eukaryota</taxon>
        <taxon>Fungi</taxon>
        <taxon>Dikarya</taxon>
        <taxon>Basidiomycota</taxon>
        <taxon>Agaricomycotina</taxon>
        <taxon>Agaricomycetes</taxon>
        <taxon>Agaricomycetidae</taxon>
        <taxon>Agaricales</taxon>
        <taxon>Marasmiineae</taxon>
        <taxon>Mycenaceae</taxon>
        <taxon>Roridomyces</taxon>
    </lineage>
</organism>
<keyword evidence="3" id="KW-1185">Reference proteome</keyword>
<evidence type="ECO:0000313" key="3">
    <source>
        <dbReference type="Proteomes" id="UP001221142"/>
    </source>
</evidence>
<feature type="compositionally biased region" description="Polar residues" evidence="1">
    <location>
        <begin position="84"/>
        <end position="98"/>
    </location>
</feature>
<dbReference type="Proteomes" id="UP001221142">
    <property type="component" value="Unassembled WGS sequence"/>
</dbReference>
<accession>A0AAD7B8H5</accession>
<reference evidence="2" key="1">
    <citation type="submission" date="2023-03" db="EMBL/GenBank/DDBJ databases">
        <title>Massive genome expansion in bonnet fungi (Mycena s.s.) driven by repeated elements and novel gene families across ecological guilds.</title>
        <authorList>
            <consortium name="Lawrence Berkeley National Laboratory"/>
            <person name="Harder C.B."/>
            <person name="Miyauchi S."/>
            <person name="Viragh M."/>
            <person name="Kuo A."/>
            <person name="Thoen E."/>
            <person name="Andreopoulos B."/>
            <person name="Lu D."/>
            <person name="Skrede I."/>
            <person name="Drula E."/>
            <person name="Henrissat B."/>
            <person name="Morin E."/>
            <person name="Kohler A."/>
            <person name="Barry K."/>
            <person name="LaButti K."/>
            <person name="Morin E."/>
            <person name="Salamov A."/>
            <person name="Lipzen A."/>
            <person name="Mereny Z."/>
            <person name="Hegedus B."/>
            <person name="Baldrian P."/>
            <person name="Stursova M."/>
            <person name="Weitz H."/>
            <person name="Taylor A."/>
            <person name="Grigoriev I.V."/>
            <person name="Nagy L.G."/>
            <person name="Martin F."/>
            <person name="Kauserud H."/>
        </authorList>
    </citation>
    <scope>NUCLEOTIDE SEQUENCE</scope>
    <source>
        <strain evidence="2">9284</strain>
    </source>
</reference>
<dbReference type="AlphaFoldDB" id="A0AAD7B8H5"/>
<sequence>MGAHWETGLGAAVPLEPTLRTRNGRLDEQTLSRFCSSRLGQPSLLPTRAHSVLPTLHARSQSSTPSTAIYSQSSSIFAHRAMTRTNGAAPSKPRSQMADSPPSAPGDASCKSFFADWVAWRQGIKGRLAPHETQELFLSYHHLPLSHGEVVAYCDCRRCPHGPKRPVDATLDIAGIVPPLIPPPSVATRGPTSTVDDVSL</sequence>